<name>A0ABY2E8T1_9MICO</name>
<dbReference type="Pfam" id="PF22124">
    <property type="entry name" value="Glyco_hydro_95_cat"/>
    <property type="match status" value="1"/>
</dbReference>
<feature type="compositionally biased region" description="Low complexity" evidence="1">
    <location>
        <begin position="1"/>
        <end position="14"/>
    </location>
</feature>
<dbReference type="InterPro" id="IPR054363">
    <property type="entry name" value="GH95_cat"/>
</dbReference>
<evidence type="ECO:0000313" key="5">
    <source>
        <dbReference type="EMBL" id="TDE95127.1"/>
    </source>
</evidence>
<dbReference type="EMBL" id="SMNA01000004">
    <property type="protein sequence ID" value="TDE95127.1"/>
    <property type="molecule type" value="Genomic_DNA"/>
</dbReference>
<feature type="region of interest" description="Disordered" evidence="1">
    <location>
        <begin position="541"/>
        <end position="562"/>
    </location>
</feature>
<evidence type="ECO:0000259" key="2">
    <source>
        <dbReference type="Pfam" id="PF14498"/>
    </source>
</evidence>
<evidence type="ECO:0000259" key="4">
    <source>
        <dbReference type="Pfam" id="PF22124"/>
    </source>
</evidence>
<dbReference type="Gene3D" id="2.70.98.50">
    <property type="entry name" value="putative glycoside hydrolase family protein from bacillus halodurans"/>
    <property type="match status" value="1"/>
</dbReference>
<feature type="domain" description="Glycosyl hydrolase family 95 N-terminal" evidence="2">
    <location>
        <begin position="26"/>
        <end position="290"/>
    </location>
</feature>
<dbReference type="PANTHER" id="PTHR31084">
    <property type="entry name" value="ALPHA-L-FUCOSIDASE 2"/>
    <property type="match status" value="1"/>
</dbReference>
<dbReference type="InterPro" id="IPR012341">
    <property type="entry name" value="6hp_glycosidase-like_sf"/>
</dbReference>
<gene>
    <name evidence="5" type="ORF">EXU48_10255</name>
</gene>
<protein>
    <recommendedName>
        <fullName evidence="7">Glycosyl hydrolase family 95 N-terminal domain-containing protein</fullName>
    </recommendedName>
</protein>
<dbReference type="Gene3D" id="1.50.10.10">
    <property type="match status" value="1"/>
</dbReference>
<evidence type="ECO:0000313" key="6">
    <source>
        <dbReference type="Proteomes" id="UP000504882"/>
    </source>
</evidence>
<dbReference type="Proteomes" id="UP000504882">
    <property type="component" value="Unassembled WGS sequence"/>
</dbReference>
<feature type="compositionally biased region" description="Polar residues" evidence="1">
    <location>
        <begin position="543"/>
        <end position="552"/>
    </location>
</feature>
<feature type="region of interest" description="Disordered" evidence="1">
    <location>
        <begin position="1"/>
        <end position="21"/>
    </location>
</feature>
<proteinExistence type="predicted"/>
<accession>A0ABY2E8T1</accession>
<evidence type="ECO:0000259" key="3">
    <source>
        <dbReference type="Pfam" id="PF21307"/>
    </source>
</evidence>
<dbReference type="InterPro" id="IPR027414">
    <property type="entry name" value="GH95_N_dom"/>
</dbReference>
<reference evidence="5 6" key="1">
    <citation type="submission" date="2019-03" db="EMBL/GenBank/DDBJ databases">
        <title>Genomic features of bacteria from cold environments.</title>
        <authorList>
            <person name="Shen L."/>
        </authorList>
    </citation>
    <scope>NUCLEOTIDE SEQUENCE [LARGE SCALE GENOMIC DNA]</scope>
    <source>
        <strain evidence="6">T3246-1</strain>
    </source>
</reference>
<sequence length="836" mass="89394">MTVSSVFSSEVSPSRATPSAHPVHRLEFASPASEWVEALPLGDGRLGAMVYGGEQEELVWLSEGSVWSGPPRRPAEHPVTAEAARAAIAASRAAIAAGDHVGAEEALQALQHSYPQSFQPLARLRRTVGAPTPEPAPQAEVIPERDHVDTPGSASGYARGLDLRSATAWTRAAAVSQRAYVSAPHQVLVLEVSASGRPVSFVLDSPLRLEQAGADGAEAWAVVRAPDDVVPAYQREADPVRWASDPRGVQAAVVLRGVGDGVRTRATPAGVVVEVDGDATLVLAVRTTFTRLGHDPGADVAPALARARELARTAAAAGTERIHADHVAAHRALYDRAELRLGVAPEPAPGAAADTDALLDAAADGAGAHAGAAPELVALLFQYGRYLLISSSRPGGTPANLQGIWNQQRQPPWSSDFTMNINLEMNYWLAETTSLPECAEPLFDLVEAFAERGREPATRIYGSSGWVAHHASDIWAFADPMGDGTHDPAWAFWPFAGVWLTSHLVDRVTFSHDPEAARRFWPTLCGAARFVLDWLEPRPDGTLGTSPSTSPENRFVAPGTDRTSSVAADATMDLELSRHLLRSLLRLGDTYGLRAGSEALCAEAEAALPRIASVGVDPDGLLREWGDVEEMADPHHRHIAHLVGIHPTDVPPSDLHAAAASRSLDARGDEGTGWSLAWKLAMRARLREPEAVGRLLDLFVRRNVEIEPGPTGGRWRGGLYRNLFSAHPPFQIDGNLGVVAALTECLLQSHAGYLDLLPALPPDLPDGDVRGLRARGDLEVDLSWRGGRLTEVRITSDAPATRRLRVVDGAHERLLELPPGATVRLTASDLSQERPS</sequence>
<feature type="domain" description="Glycosyl hydrolase family 95 catalytic" evidence="4">
    <location>
        <begin position="320"/>
        <end position="746"/>
    </location>
</feature>
<evidence type="ECO:0000256" key="1">
    <source>
        <dbReference type="SAM" id="MobiDB-lite"/>
    </source>
</evidence>
<keyword evidence="6" id="KW-1185">Reference proteome</keyword>
<dbReference type="InterPro" id="IPR049053">
    <property type="entry name" value="AFCA-like_C"/>
</dbReference>
<dbReference type="InterPro" id="IPR016518">
    <property type="entry name" value="Alpha-L-fucosidase"/>
</dbReference>
<evidence type="ECO:0008006" key="7">
    <source>
        <dbReference type="Google" id="ProtNLM"/>
    </source>
</evidence>
<dbReference type="SUPFAM" id="SSF48208">
    <property type="entry name" value="Six-hairpin glycosidases"/>
    <property type="match status" value="1"/>
</dbReference>
<feature type="domain" description="Alpha fucosidase A-like C-terminal" evidence="3">
    <location>
        <begin position="748"/>
        <end position="806"/>
    </location>
</feature>
<dbReference type="Pfam" id="PF14498">
    <property type="entry name" value="Glyco_hyd_65N_2"/>
    <property type="match status" value="1"/>
</dbReference>
<dbReference type="InterPro" id="IPR008928">
    <property type="entry name" value="6-hairpin_glycosidase_sf"/>
</dbReference>
<dbReference type="PIRSF" id="PIRSF007663">
    <property type="entry name" value="UCP007663"/>
    <property type="match status" value="1"/>
</dbReference>
<dbReference type="PANTHER" id="PTHR31084:SF0">
    <property type="entry name" value="ALPHA-L-FUCOSIDASE 2"/>
    <property type="match status" value="1"/>
</dbReference>
<dbReference type="Pfam" id="PF21307">
    <property type="entry name" value="Glyco_hydro_95_C"/>
    <property type="match status" value="1"/>
</dbReference>
<comment type="caution">
    <text evidence="5">The sequence shown here is derived from an EMBL/GenBank/DDBJ whole genome shotgun (WGS) entry which is preliminary data.</text>
</comment>
<organism evidence="5 6">
    <name type="scientific">Occultella glacieicola</name>
    <dbReference type="NCBI Taxonomy" id="2518684"/>
    <lineage>
        <taxon>Bacteria</taxon>
        <taxon>Bacillati</taxon>
        <taxon>Actinomycetota</taxon>
        <taxon>Actinomycetes</taxon>
        <taxon>Micrococcales</taxon>
        <taxon>Ruaniaceae</taxon>
        <taxon>Occultella</taxon>
    </lineage>
</organism>